<reference evidence="2" key="1">
    <citation type="submission" date="2020-11" db="EMBL/GenBank/DDBJ databases">
        <title>Isolation and identification of active actinomycetes.</title>
        <authorList>
            <person name="Yu B."/>
        </authorList>
    </citation>
    <scope>NUCLEOTIDE SEQUENCE</scope>
    <source>
        <strain evidence="2">NEAU-YB345</strain>
    </source>
</reference>
<dbReference type="EMBL" id="JADPRT010000018">
    <property type="protein sequence ID" value="MBF9072678.1"/>
    <property type="molecule type" value="Genomic_DNA"/>
</dbReference>
<evidence type="ECO:0000256" key="1">
    <source>
        <dbReference type="SAM" id="SignalP"/>
    </source>
</evidence>
<name>A0A931FGJ1_9ACTN</name>
<dbReference type="AlphaFoldDB" id="A0A931FGJ1"/>
<comment type="caution">
    <text evidence="2">The sequence shown here is derived from an EMBL/GenBank/DDBJ whole genome shotgun (WGS) entry which is preliminary data.</text>
</comment>
<sequence>MRRFVRARRLAMAVGASLLLTVSLPTSAQAANGTFGYRSLDGNYYIGQNLHSGECMPLVDGATRIDNDTDEPAFLFHNGDFYCSAQFADVPPHSSKIFGPGPDAYPYWVEFI</sequence>
<evidence type="ECO:0000313" key="2">
    <source>
        <dbReference type="EMBL" id="MBF9072678.1"/>
    </source>
</evidence>
<feature type="chain" id="PRO_5037503680" description="Secreted protein" evidence="1">
    <location>
        <begin position="31"/>
        <end position="112"/>
    </location>
</feature>
<evidence type="ECO:0000313" key="3">
    <source>
        <dbReference type="Proteomes" id="UP000657385"/>
    </source>
</evidence>
<accession>A0A931FGJ1</accession>
<organism evidence="2 3">
    <name type="scientific">Streptacidiphilus fuscans</name>
    <dbReference type="NCBI Taxonomy" id="2789292"/>
    <lineage>
        <taxon>Bacteria</taxon>
        <taxon>Bacillati</taxon>
        <taxon>Actinomycetota</taxon>
        <taxon>Actinomycetes</taxon>
        <taxon>Kitasatosporales</taxon>
        <taxon>Streptomycetaceae</taxon>
        <taxon>Streptacidiphilus</taxon>
    </lineage>
</organism>
<keyword evidence="3" id="KW-1185">Reference proteome</keyword>
<dbReference type="RefSeq" id="WP_196197854.1">
    <property type="nucleotide sequence ID" value="NZ_JADPRT010000018.1"/>
</dbReference>
<keyword evidence="1" id="KW-0732">Signal</keyword>
<gene>
    <name evidence="2" type="ORF">I2501_32145</name>
</gene>
<dbReference type="Proteomes" id="UP000657385">
    <property type="component" value="Unassembled WGS sequence"/>
</dbReference>
<evidence type="ECO:0008006" key="4">
    <source>
        <dbReference type="Google" id="ProtNLM"/>
    </source>
</evidence>
<proteinExistence type="predicted"/>
<protein>
    <recommendedName>
        <fullName evidence="4">Secreted protein</fullName>
    </recommendedName>
</protein>
<feature type="signal peptide" evidence="1">
    <location>
        <begin position="1"/>
        <end position="30"/>
    </location>
</feature>